<evidence type="ECO:0000256" key="1">
    <source>
        <dbReference type="ARBA" id="ARBA00004370"/>
    </source>
</evidence>
<evidence type="ECO:0000256" key="2">
    <source>
        <dbReference type="ARBA" id="ARBA00023136"/>
    </source>
</evidence>
<proteinExistence type="predicted"/>
<organism evidence="5 7">
    <name type="scientific">Endobacter medicaginis</name>
    <dbReference type="NCBI Taxonomy" id="1181271"/>
    <lineage>
        <taxon>Bacteria</taxon>
        <taxon>Pseudomonadati</taxon>
        <taxon>Pseudomonadota</taxon>
        <taxon>Alphaproteobacteria</taxon>
        <taxon>Acetobacterales</taxon>
        <taxon>Acetobacteraceae</taxon>
        <taxon>Endobacter</taxon>
    </lineage>
</organism>
<feature type="signal peptide" evidence="3">
    <location>
        <begin position="1"/>
        <end position="23"/>
    </location>
</feature>
<dbReference type="Proteomes" id="UP000557688">
    <property type="component" value="Unassembled WGS sequence"/>
</dbReference>
<evidence type="ECO:0000259" key="4">
    <source>
        <dbReference type="PROSITE" id="PS51779"/>
    </source>
</evidence>
<reference evidence="6 8" key="1">
    <citation type="submission" date="2020-06" db="EMBL/GenBank/DDBJ databases">
        <title>Description of novel acetic acid bacteria.</title>
        <authorList>
            <person name="Sombolestani A."/>
        </authorList>
    </citation>
    <scope>NUCLEOTIDE SEQUENCE [LARGE SCALE GENOMIC DNA]</scope>
    <source>
        <strain evidence="6 8">LMG 26838</strain>
    </source>
</reference>
<dbReference type="GO" id="GO:0019867">
    <property type="term" value="C:outer membrane"/>
    <property type="evidence" value="ECO:0007669"/>
    <property type="project" value="InterPro"/>
</dbReference>
<dbReference type="EMBL" id="JACHXV010000009">
    <property type="protein sequence ID" value="MBB3174586.1"/>
    <property type="molecule type" value="Genomic_DNA"/>
</dbReference>
<feature type="domain" description="POTRA" evidence="4">
    <location>
        <begin position="121"/>
        <end position="197"/>
    </location>
</feature>
<evidence type="ECO:0000313" key="7">
    <source>
        <dbReference type="Proteomes" id="UP000557688"/>
    </source>
</evidence>
<evidence type="ECO:0000313" key="5">
    <source>
        <dbReference type="EMBL" id="MBB3174586.1"/>
    </source>
</evidence>
<reference evidence="5 7" key="2">
    <citation type="submission" date="2020-08" db="EMBL/GenBank/DDBJ databases">
        <title>Genomic Encyclopedia of Type Strains, Phase III (KMG-III): the genomes of soil and plant-associated and newly described type strains.</title>
        <authorList>
            <person name="Whitman W."/>
        </authorList>
    </citation>
    <scope>NUCLEOTIDE SEQUENCE [LARGE SCALE GENOMIC DNA]</scope>
    <source>
        <strain evidence="5 7">CECT 8088</strain>
    </source>
</reference>
<sequence>MTPIPLRALMLGSLLATAPLAHAAPTAVPAEDAPLKLKALAVSGNAIVPTEELMAAIPFHTGDTVTRAEIAQGADDVGGVYKKHNVGAELGTRATYLGNTVKVTYVISNESAAPPPTKAQLIVDSVSITGNKQVPSDKLNAAIKLHAGAPVTNEDLSADVKAIQQVYKDADVGMSLQPDVTYPQPGHVVIVYKITEK</sequence>
<protein>
    <submittedName>
        <fullName evidence="5">Outer membrane protein assembly factor BamA</fullName>
    </submittedName>
</protein>
<dbReference type="Pfam" id="PF07244">
    <property type="entry name" value="POTRA"/>
    <property type="match status" value="1"/>
</dbReference>
<keyword evidence="3" id="KW-0732">Signal</keyword>
<name>A0A839UXU7_9PROT</name>
<feature type="chain" id="PRO_5033643844" evidence="3">
    <location>
        <begin position="24"/>
        <end position="197"/>
    </location>
</feature>
<evidence type="ECO:0000313" key="8">
    <source>
        <dbReference type="Proteomes" id="UP000565205"/>
    </source>
</evidence>
<dbReference type="Proteomes" id="UP000565205">
    <property type="component" value="Unassembled WGS sequence"/>
</dbReference>
<accession>A0A839UXU7</accession>
<dbReference type="AlphaFoldDB" id="A0A839UXU7"/>
<dbReference type="InterPro" id="IPR010827">
    <property type="entry name" value="BamA/TamA_POTRA"/>
</dbReference>
<comment type="caution">
    <text evidence="5">The sequence shown here is derived from an EMBL/GenBank/DDBJ whole genome shotgun (WGS) entry which is preliminary data.</text>
</comment>
<dbReference type="InterPro" id="IPR034746">
    <property type="entry name" value="POTRA"/>
</dbReference>
<dbReference type="EMBL" id="JABXXQ010000127">
    <property type="protein sequence ID" value="NVN30284.1"/>
    <property type="molecule type" value="Genomic_DNA"/>
</dbReference>
<evidence type="ECO:0000313" key="6">
    <source>
        <dbReference type="EMBL" id="NVN30284.1"/>
    </source>
</evidence>
<evidence type="ECO:0000256" key="3">
    <source>
        <dbReference type="SAM" id="SignalP"/>
    </source>
</evidence>
<comment type="subcellular location">
    <subcellularLocation>
        <location evidence="1">Membrane</location>
    </subcellularLocation>
</comment>
<gene>
    <name evidence="5" type="ORF">FHR90_002431</name>
    <name evidence="6" type="ORF">HUK83_08050</name>
</gene>
<dbReference type="RefSeq" id="WP_176623696.1">
    <property type="nucleotide sequence ID" value="NZ_JABXXQ010000127.1"/>
</dbReference>
<dbReference type="Gene3D" id="3.10.20.310">
    <property type="entry name" value="membrane protein fhac"/>
    <property type="match status" value="1"/>
</dbReference>
<dbReference type="PROSITE" id="PS51779">
    <property type="entry name" value="POTRA"/>
    <property type="match status" value="1"/>
</dbReference>
<keyword evidence="2" id="KW-0472">Membrane</keyword>
<keyword evidence="7" id="KW-1185">Reference proteome</keyword>